<name>A0A914XXA2_9BILA</name>
<dbReference type="Proteomes" id="UP000887577">
    <property type="component" value="Unplaced"/>
</dbReference>
<sequence>MAQLVGLKEANEMLKESCKKRKKQCKNIKTRIDNIENLLTTFSGMEESMKQLKKENKQLRKHVDRLKRRANNTVVLQNVCFVNFLVCALVGAGFNLSAENWSAEDEEGFDGAVANVGTRVQSYLSKSGKRVTDAKRRRLTSDRLPDDATDGANLNNAASDAKQ</sequence>
<feature type="region of interest" description="Disordered" evidence="2">
    <location>
        <begin position="127"/>
        <end position="163"/>
    </location>
</feature>
<reference evidence="4" key="1">
    <citation type="submission" date="2022-11" db="UniProtKB">
        <authorList>
            <consortium name="WormBaseParasite"/>
        </authorList>
    </citation>
    <scope>IDENTIFICATION</scope>
</reference>
<organism evidence="3 4">
    <name type="scientific">Panagrolaimus superbus</name>
    <dbReference type="NCBI Taxonomy" id="310955"/>
    <lineage>
        <taxon>Eukaryota</taxon>
        <taxon>Metazoa</taxon>
        <taxon>Ecdysozoa</taxon>
        <taxon>Nematoda</taxon>
        <taxon>Chromadorea</taxon>
        <taxon>Rhabditida</taxon>
        <taxon>Tylenchina</taxon>
        <taxon>Panagrolaimomorpha</taxon>
        <taxon>Panagrolaimoidea</taxon>
        <taxon>Panagrolaimidae</taxon>
        <taxon>Panagrolaimus</taxon>
    </lineage>
</organism>
<protein>
    <submittedName>
        <fullName evidence="4">BZIP domain-containing protein</fullName>
    </submittedName>
</protein>
<accession>A0A914XXA2</accession>
<evidence type="ECO:0000256" key="2">
    <source>
        <dbReference type="SAM" id="MobiDB-lite"/>
    </source>
</evidence>
<proteinExistence type="predicted"/>
<feature type="compositionally biased region" description="Polar residues" evidence="2">
    <location>
        <begin position="152"/>
        <end position="163"/>
    </location>
</feature>
<evidence type="ECO:0000313" key="3">
    <source>
        <dbReference type="Proteomes" id="UP000887577"/>
    </source>
</evidence>
<feature type="coiled-coil region" evidence="1">
    <location>
        <begin position="35"/>
        <end position="69"/>
    </location>
</feature>
<keyword evidence="3" id="KW-1185">Reference proteome</keyword>
<dbReference type="AlphaFoldDB" id="A0A914XXA2"/>
<keyword evidence="1" id="KW-0175">Coiled coil</keyword>
<dbReference type="WBParaSite" id="PSU_v2.g11592.t1">
    <property type="protein sequence ID" value="PSU_v2.g11592.t1"/>
    <property type="gene ID" value="PSU_v2.g11592"/>
</dbReference>
<evidence type="ECO:0000313" key="4">
    <source>
        <dbReference type="WBParaSite" id="PSU_v2.g11592.t1"/>
    </source>
</evidence>
<feature type="compositionally biased region" description="Basic and acidic residues" evidence="2">
    <location>
        <begin position="130"/>
        <end position="146"/>
    </location>
</feature>
<evidence type="ECO:0000256" key="1">
    <source>
        <dbReference type="SAM" id="Coils"/>
    </source>
</evidence>